<feature type="domain" description="Cadherin" evidence="2">
    <location>
        <begin position="515"/>
        <end position="613"/>
    </location>
</feature>
<evidence type="ECO:0000256" key="1">
    <source>
        <dbReference type="SAM" id="SignalP"/>
    </source>
</evidence>
<dbReference type="Pfam" id="PF13585">
    <property type="entry name" value="CHU_C"/>
    <property type="match status" value="1"/>
</dbReference>
<dbReference type="InterPro" id="IPR026341">
    <property type="entry name" value="T9SS_type_B"/>
</dbReference>
<dbReference type="GO" id="GO:0007156">
    <property type="term" value="P:homophilic cell adhesion via plasma membrane adhesion molecules"/>
    <property type="evidence" value="ECO:0007669"/>
    <property type="project" value="InterPro"/>
</dbReference>
<accession>A0A4D7JDX1</accession>
<dbReference type="InterPro" id="IPR006644">
    <property type="entry name" value="Cadg"/>
</dbReference>
<dbReference type="RefSeq" id="WP_137089462.1">
    <property type="nucleotide sequence ID" value="NZ_CP028923.1"/>
</dbReference>
<evidence type="ECO:0000313" key="3">
    <source>
        <dbReference type="EMBL" id="QCK13871.1"/>
    </source>
</evidence>
<dbReference type="InterPro" id="IPR013783">
    <property type="entry name" value="Ig-like_fold"/>
</dbReference>
<evidence type="ECO:0000259" key="2">
    <source>
        <dbReference type="PROSITE" id="PS50268"/>
    </source>
</evidence>
<dbReference type="SMART" id="SM00736">
    <property type="entry name" value="CADG"/>
    <property type="match status" value="5"/>
</dbReference>
<gene>
    <name evidence="3" type="ORF">DCC35_03395</name>
</gene>
<dbReference type="CDD" id="cd11304">
    <property type="entry name" value="Cadherin_repeat"/>
    <property type="match status" value="1"/>
</dbReference>
<dbReference type="OrthoDB" id="1490014at2"/>
<protein>
    <recommendedName>
        <fullName evidence="2">Cadherin domain-containing protein</fullName>
    </recommendedName>
</protein>
<name>A0A4D7JDX1_9BACT</name>
<keyword evidence="4" id="KW-1185">Reference proteome</keyword>
<evidence type="ECO:0000313" key="4">
    <source>
        <dbReference type="Proteomes" id="UP000298616"/>
    </source>
</evidence>
<dbReference type="InterPro" id="IPR015919">
    <property type="entry name" value="Cadherin-like_sf"/>
</dbReference>
<dbReference type="Proteomes" id="UP000298616">
    <property type="component" value="Chromosome"/>
</dbReference>
<dbReference type="Gene3D" id="2.60.40.10">
    <property type="entry name" value="Immunoglobulins"/>
    <property type="match status" value="8"/>
</dbReference>
<reference evidence="3 4" key="1">
    <citation type="submission" date="2018-04" db="EMBL/GenBank/DDBJ databases">
        <title>Complete genome uncultured novel isolate.</title>
        <authorList>
            <person name="Merlino G."/>
        </authorList>
    </citation>
    <scope>NUCLEOTIDE SEQUENCE [LARGE SCALE GENOMIC DNA]</scope>
    <source>
        <strain evidence="4">R1DC9</strain>
    </source>
</reference>
<proteinExistence type="predicted"/>
<dbReference type="KEGG" id="fpf:DCC35_03395"/>
<dbReference type="SUPFAM" id="SSF49313">
    <property type="entry name" value="Cadherin-like"/>
    <property type="match status" value="8"/>
</dbReference>
<dbReference type="GO" id="GO:0005509">
    <property type="term" value="F:calcium ion binding"/>
    <property type="evidence" value="ECO:0007669"/>
    <property type="project" value="InterPro"/>
</dbReference>
<dbReference type="Pfam" id="PF17963">
    <property type="entry name" value="Big_9"/>
    <property type="match status" value="2"/>
</dbReference>
<dbReference type="Pfam" id="PF05345">
    <property type="entry name" value="He_PIG"/>
    <property type="match status" value="7"/>
</dbReference>
<dbReference type="AlphaFoldDB" id="A0A4D7JDX1"/>
<organism evidence="3 4">
    <name type="scientific">Mangrovivirga cuniculi</name>
    <dbReference type="NCBI Taxonomy" id="2715131"/>
    <lineage>
        <taxon>Bacteria</taxon>
        <taxon>Pseudomonadati</taxon>
        <taxon>Bacteroidota</taxon>
        <taxon>Cytophagia</taxon>
        <taxon>Cytophagales</taxon>
        <taxon>Mangrovivirgaceae</taxon>
        <taxon>Mangrovivirga</taxon>
    </lineage>
</organism>
<dbReference type="NCBIfam" id="NF012211">
    <property type="entry name" value="tand_rpt_95"/>
    <property type="match status" value="1"/>
</dbReference>
<dbReference type="InterPro" id="IPR002126">
    <property type="entry name" value="Cadherin-like_dom"/>
</dbReference>
<feature type="domain" description="Cadherin" evidence="2">
    <location>
        <begin position="438"/>
        <end position="520"/>
    </location>
</feature>
<feature type="chain" id="PRO_5020257861" description="Cadherin domain-containing protein" evidence="1">
    <location>
        <begin position="24"/>
        <end position="1130"/>
    </location>
</feature>
<dbReference type="SMART" id="SM00112">
    <property type="entry name" value="CA"/>
    <property type="match status" value="6"/>
</dbReference>
<dbReference type="EMBL" id="CP028923">
    <property type="protein sequence ID" value="QCK13871.1"/>
    <property type="molecule type" value="Genomic_DNA"/>
</dbReference>
<feature type="signal peptide" evidence="1">
    <location>
        <begin position="1"/>
        <end position="23"/>
    </location>
</feature>
<sequence length="1130" mass="123312">MKRFFLTGSLCFLAIVIFGNSNGFSPENLTFEASVFAAAQIEPVGDQFVDEGVEFSYSFNISDDEDDVQDLSISLNGLPSGAVFDKSTLTLTWTPDETEGGNQYSIELNVVDTDLNSTVESFSITVNETNIEPQLSITETNQISPELNLVNFVAEAIDQDVPENQVSFSLSGDAPSGASIDPVTGEFNWTPTEEQGPSTYVFDILATDEHGGVGQHSISITVEEVNSDPVIDPVSNSELAELTTLNINLTSTDSDLPQQGLTYSYTGISSPNASIDASTGQFTWTPSEAEGPGQYELFFTVTDEYGGTSTTSSLISILEDNEDPEIENIDNQTINEGEAWTYQVIATDEDIEDGENQVLSYDFKNGFPEGISINGSTGLISWTPNELQGPGTYEVTVRVRDDGSPRGMAEEKFKIDVLETNTAPILNDPGDKIVDEQTKLEFTLFSTDTDRPENDIEYSIVSGAASGMSLDSNTGLFSWTPSENQGPSTYLVTFSASDGELSDTKDVEITVNEVNTLPVIGTINDRTIDEQTILSFTVNANDSDIPQNTISYSLISPPQGAAIDPSTGQFSWTPTELQGPGNYTITVAVSDGIGESTRSFTVVVNEVNKPPVFTSGAITEAQENVEYIYNVVAEDPDNNDYVTLTVPTLPSWLTFNQTGNGTGTLSGIPGNSDVTDNDVVIRATDNSGATATQSYFITFEIVNDPPEIISSPVTQVQEGAEYLYNIIATDPDPNEQLTFTGLNIPEWLTLTDNGDGKATLTGVPTQANVGSNSVSIRVSDRDGLTDSQSFNINVQDSPDRPVLNNAILQVNEDDTLRLNSQLFEQYYSDPDNDPLSTVRVIAIPSNGALYLNQMNVVADQIIAADQLDDFYYVPDEDYIGADSIRLRVSDGVETAVNATWWRINVVGVNDKPEILNFNDFDFFYNGFLDLQPIVEFGEIIDNDSETIAFMEAYFTTSYQEEDFLWFDLAGTDLTGSYDPSSGVFRVEGISSKAEYEQVLNTLSYGFDGEAEPRPFPRGIGVVISDGSNLSDVYERIMTFENATIRLDIVDAFTPNSDGVNDTWSILNLEFFDTVIIRVFDIEGRQVFISDGYQEEWDGTSGGEALPSGTYYYVIDLDRGRMQKGSVTILK</sequence>
<feature type="domain" description="Cadherin" evidence="2">
    <location>
        <begin position="129"/>
        <end position="235"/>
    </location>
</feature>
<dbReference type="PROSITE" id="PS50268">
    <property type="entry name" value="CADHERIN_2"/>
    <property type="match status" value="4"/>
</dbReference>
<dbReference type="GO" id="GO:0016020">
    <property type="term" value="C:membrane"/>
    <property type="evidence" value="ECO:0007669"/>
    <property type="project" value="InterPro"/>
</dbReference>
<dbReference type="NCBIfam" id="TIGR04131">
    <property type="entry name" value="Bac_Flav_CTERM"/>
    <property type="match status" value="1"/>
</dbReference>
<feature type="domain" description="Cadherin" evidence="2">
    <location>
        <begin position="309"/>
        <end position="426"/>
    </location>
</feature>
<keyword evidence="1" id="KW-0732">Signal</keyword>